<feature type="signal peptide" evidence="2">
    <location>
        <begin position="1"/>
        <end position="22"/>
    </location>
</feature>
<evidence type="ECO:0000256" key="1">
    <source>
        <dbReference type="SAM" id="MobiDB-lite"/>
    </source>
</evidence>
<evidence type="ECO:0008006" key="5">
    <source>
        <dbReference type="Google" id="ProtNLM"/>
    </source>
</evidence>
<evidence type="ECO:0000313" key="4">
    <source>
        <dbReference type="Proteomes" id="UP000053902"/>
    </source>
</evidence>
<dbReference type="RefSeq" id="WP_037026223.1">
    <property type="nucleotide sequence ID" value="NZ_CCSF01000001.1"/>
</dbReference>
<dbReference type="AlphaFoldDB" id="A0A078LXJ8"/>
<reference evidence="3 4" key="1">
    <citation type="submission" date="2014-07" db="EMBL/GenBank/DDBJ databases">
        <authorList>
            <person name="Urmite Genomes Urmite Genomes"/>
        </authorList>
    </citation>
    <scope>NUCLEOTIDE SEQUENCE [LARGE SCALE GENOMIC DNA]</scope>
    <source>
        <strain evidence="3 4">20_BN</strain>
    </source>
</reference>
<dbReference type="EMBL" id="CCSF01000001">
    <property type="protein sequence ID" value="CDZ95980.1"/>
    <property type="molecule type" value="Genomic_DNA"/>
</dbReference>
<gene>
    <name evidence="3" type="ORF">BN1079_03330</name>
</gene>
<dbReference type="Proteomes" id="UP000053902">
    <property type="component" value="Unassembled WGS sequence"/>
</dbReference>
<dbReference type="OrthoDB" id="6889264at2"/>
<organism evidence="3 4">
    <name type="scientific">Pseudomonas saudiphocaensis</name>
    <dbReference type="NCBI Taxonomy" id="1499686"/>
    <lineage>
        <taxon>Bacteria</taxon>
        <taxon>Pseudomonadati</taxon>
        <taxon>Pseudomonadota</taxon>
        <taxon>Gammaproteobacteria</taxon>
        <taxon>Pseudomonadales</taxon>
        <taxon>Pseudomonadaceae</taxon>
        <taxon>Pseudomonas</taxon>
    </lineage>
</organism>
<protein>
    <recommendedName>
        <fullName evidence="5">DUF4124 domain-containing protein</fullName>
    </recommendedName>
</protein>
<feature type="chain" id="PRO_5001741428" description="DUF4124 domain-containing protein" evidence="2">
    <location>
        <begin position="23"/>
        <end position="140"/>
    </location>
</feature>
<evidence type="ECO:0000313" key="3">
    <source>
        <dbReference type="EMBL" id="CDZ95980.1"/>
    </source>
</evidence>
<sequence length="140" mass="16900">MNTRSLLLLLGLGLTLTLPVQADRSGRIWVYQPDGNSYRIGSGSYRYDPRSPYPQHRQYQQNLPPRYQGQLPPQYYDRHRNVDRPQRWNDGRRPGINHPPRWQHERRSGNYSRDYGPRQGRDYRPPQRRDFNPQRGYRRP</sequence>
<feature type="compositionally biased region" description="Basic and acidic residues" evidence="1">
    <location>
        <begin position="76"/>
        <end position="93"/>
    </location>
</feature>
<feature type="compositionally biased region" description="Basic and acidic residues" evidence="1">
    <location>
        <begin position="115"/>
        <end position="132"/>
    </location>
</feature>
<proteinExistence type="predicted"/>
<dbReference type="STRING" id="1499686.BN1079_03330"/>
<evidence type="ECO:0000256" key="2">
    <source>
        <dbReference type="SAM" id="SignalP"/>
    </source>
</evidence>
<dbReference type="HOGENOM" id="CLU_152562_0_0_6"/>
<feature type="region of interest" description="Disordered" evidence="1">
    <location>
        <begin position="37"/>
        <end position="140"/>
    </location>
</feature>
<keyword evidence="4" id="KW-1185">Reference proteome</keyword>
<keyword evidence="2" id="KW-0732">Signal</keyword>
<accession>A0A078LXJ8</accession>
<name>A0A078LXJ8_9PSED</name>